<keyword evidence="4" id="KW-0809">Transit peptide</keyword>
<comment type="caution">
    <text evidence="9">The sequence shown here is derived from an EMBL/GenBank/DDBJ whole genome shotgun (WGS) entry which is preliminary data.</text>
</comment>
<dbReference type="Pfam" id="PF05757">
    <property type="entry name" value="PsbQ"/>
    <property type="match status" value="1"/>
</dbReference>
<evidence type="ECO:0000256" key="4">
    <source>
        <dbReference type="ARBA" id="ARBA00022946"/>
    </source>
</evidence>
<dbReference type="PANTHER" id="PTHR33399">
    <property type="entry name" value="OXYGEN-EVOLVING ENHANCER PROTEIN 3-1, CHLOROPLASTIC"/>
    <property type="match status" value="1"/>
</dbReference>
<evidence type="ECO:0000313" key="10">
    <source>
        <dbReference type="Proteomes" id="UP001279734"/>
    </source>
</evidence>
<gene>
    <name evidence="9" type="ORF">Nepgr_003581</name>
</gene>
<dbReference type="Proteomes" id="UP001279734">
    <property type="component" value="Unassembled WGS sequence"/>
</dbReference>
<feature type="transmembrane region" description="Helical" evidence="8">
    <location>
        <begin position="46"/>
        <end position="67"/>
    </location>
</feature>
<protein>
    <recommendedName>
        <fullName evidence="11">Photosynthetic NDH subunit of lumenal location 2, chloroplastic</fullName>
    </recommendedName>
</protein>
<comment type="similarity">
    <text evidence="7">Belongs to the PsbQ family.</text>
</comment>
<accession>A0AAD3RZW7</accession>
<evidence type="ECO:0000256" key="8">
    <source>
        <dbReference type="SAM" id="Phobius"/>
    </source>
</evidence>
<keyword evidence="8" id="KW-0812">Transmembrane</keyword>
<evidence type="ECO:0000256" key="6">
    <source>
        <dbReference type="ARBA" id="ARBA00023136"/>
    </source>
</evidence>
<evidence type="ECO:0008006" key="11">
    <source>
        <dbReference type="Google" id="ProtNLM"/>
    </source>
</evidence>
<keyword evidence="6 8" id="KW-0472">Membrane</keyword>
<evidence type="ECO:0000256" key="2">
    <source>
        <dbReference type="ARBA" id="ARBA00022528"/>
    </source>
</evidence>
<proteinExistence type="inferred from homology"/>
<keyword evidence="8" id="KW-1133">Transmembrane helix</keyword>
<keyword evidence="2" id="KW-0150">Chloroplast</keyword>
<dbReference type="Gene3D" id="1.20.120.290">
    <property type="entry name" value="Oxygen-evolving enhancer protein 3 (PsbQ), four-helix up-down bundle"/>
    <property type="match status" value="1"/>
</dbReference>
<evidence type="ECO:0000313" key="9">
    <source>
        <dbReference type="EMBL" id="GMH01742.1"/>
    </source>
</evidence>
<dbReference type="GO" id="GO:0005509">
    <property type="term" value="F:calcium ion binding"/>
    <property type="evidence" value="ECO:0007669"/>
    <property type="project" value="InterPro"/>
</dbReference>
<dbReference type="GO" id="GO:0009767">
    <property type="term" value="P:photosynthetic electron transport chain"/>
    <property type="evidence" value="ECO:0007669"/>
    <property type="project" value="TreeGrafter"/>
</dbReference>
<dbReference type="GO" id="GO:0019898">
    <property type="term" value="C:extrinsic component of membrane"/>
    <property type="evidence" value="ECO:0007669"/>
    <property type="project" value="InterPro"/>
</dbReference>
<evidence type="ECO:0000256" key="7">
    <source>
        <dbReference type="ARBA" id="ARBA00035649"/>
    </source>
</evidence>
<reference evidence="9" key="1">
    <citation type="submission" date="2023-05" db="EMBL/GenBank/DDBJ databases">
        <title>Nepenthes gracilis genome sequencing.</title>
        <authorList>
            <person name="Fukushima K."/>
        </authorList>
    </citation>
    <scope>NUCLEOTIDE SEQUENCE</scope>
    <source>
        <strain evidence="9">SING2019-196</strain>
    </source>
</reference>
<organism evidence="9 10">
    <name type="scientific">Nepenthes gracilis</name>
    <name type="common">Slender pitcher plant</name>
    <dbReference type="NCBI Taxonomy" id="150966"/>
    <lineage>
        <taxon>Eukaryota</taxon>
        <taxon>Viridiplantae</taxon>
        <taxon>Streptophyta</taxon>
        <taxon>Embryophyta</taxon>
        <taxon>Tracheophyta</taxon>
        <taxon>Spermatophyta</taxon>
        <taxon>Magnoliopsida</taxon>
        <taxon>eudicotyledons</taxon>
        <taxon>Gunneridae</taxon>
        <taxon>Pentapetalae</taxon>
        <taxon>Caryophyllales</taxon>
        <taxon>Nepenthaceae</taxon>
        <taxon>Nepenthes</taxon>
    </lineage>
</organism>
<dbReference type="InterPro" id="IPR023222">
    <property type="entry name" value="PsbQ-like_dom_sf"/>
</dbReference>
<dbReference type="GO" id="GO:0009654">
    <property type="term" value="C:photosystem II oxygen evolving complex"/>
    <property type="evidence" value="ECO:0007669"/>
    <property type="project" value="InterPro"/>
</dbReference>
<dbReference type="GO" id="GO:0009535">
    <property type="term" value="C:chloroplast thylakoid membrane"/>
    <property type="evidence" value="ECO:0007669"/>
    <property type="project" value="UniProtKB-SubCell"/>
</dbReference>
<dbReference type="SUPFAM" id="SSF101112">
    <property type="entry name" value="Oxygen-evolving enhancer protein 3"/>
    <property type="match status" value="1"/>
</dbReference>
<keyword evidence="3" id="KW-0934">Plastid</keyword>
<evidence type="ECO:0000256" key="5">
    <source>
        <dbReference type="ARBA" id="ARBA00023078"/>
    </source>
</evidence>
<dbReference type="InterPro" id="IPR008797">
    <property type="entry name" value="PSII_PsbQ"/>
</dbReference>
<comment type="subcellular location">
    <subcellularLocation>
        <location evidence="1">Plastid</location>
        <location evidence="1">Chloroplast thylakoid membrane</location>
    </subcellularLocation>
</comment>
<dbReference type="AlphaFoldDB" id="A0AAD3RZW7"/>
<sequence>MSACITNLTTSIISTTHNHRSQRFRPILATQASYSCKENRSSRRKIVSVLLATSLIAVGLNGAPAALAEKWGTRSFLWEHFFEPDLSPEDAADRIRQTADGLHSLRHMLETMSWRYVIFYIRLKSAYLKKDMKAALSTVPAGRRRSYIDTANELIDNMAEFDFYVRTPKVYESYVFYEKTLKSIDNLVALLA</sequence>
<keyword evidence="5" id="KW-0793">Thylakoid</keyword>
<keyword evidence="10" id="KW-1185">Reference proteome</keyword>
<dbReference type="EMBL" id="BSYO01000003">
    <property type="protein sequence ID" value="GMH01742.1"/>
    <property type="molecule type" value="Genomic_DNA"/>
</dbReference>
<name>A0AAD3RZW7_NEPGR</name>
<dbReference type="InterPro" id="IPR054099">
    <property type="entry name" value="PSII_PsbQ_pln"/>
</dbReference>
<evidence type="ECO:0000256" key="1">
    <source>
        <dbReference type="ARBA" id="ARBA00004334"/>
    </source>
</evidence>
<evidence type="ECO:0000256" key="3">
    <source>
        <dbReference type="ARBA" id="ARBA00022640"/>
    </source>
</evidence>
<dbReference type="PANTHER" id="PTHR33399:SF5">
    <property type="entry name" value="PHOTOSYNTHETIC NDH SUBUNIT OF LUMENAL LOCATION 2, CHLOROPLASTIC"/>
    <property type="match status" value="1"/>
</dbReference>